<dbReference type="PANTHER" id="PTHR40050:SF1">
    <property type="entry name" value="INNER SPORE COAT PROTEIN H"/>
    <property type="match status" value="1"/>
</dbReference>
<dbReference type="PANTHER" id="PTHR40050">
    <property type="entry name" value="INNER SPORE COAT PROTEIN H"/>
    <property type="match status" value="1"/>
</dbReference>
<name>A0AAE3HD91_9FIRM</name>
<sequence>MLENKYINRIIILGMTVGIGLTLFFILSPKSLEVTSSSTTPAEYAHLLFNKDKVAEINIQMDKTDWDWILENATNEEYRNADITINGETFYNVGIRPKGNSSLSMVARDNTTNRFSFKIKFDKYVKEQSYYGLDELVINNMMSDTTYMKEYLSYDLFEKMGITTPLYAFSNIRINDEPWGLYLAVEGTKESFLKRNFEQDYGNLYKPEDKGSSLMWVDEKHSNYQGIKDNAQTEITSRDFDKVVEMIKHLNEGIDLEKYLDVDEILRYFAVNTLLVNQDSYISNFHHNYLLYEKNGIFSVFPWDLNMSFAGFQVEGAQQAVDLAIDRPYSGSAENYPLMSKLLEVPEYKERYNHYLEEAVQLYFKSGLFKATIDQVDGLINEYVKNDATAFYPYEEYKASLPVLKEFGKLRANSVLAQLEGEATAGTVALDLKALGSMGGGGDRPDDMPKEAAAFAPNEKSGPPNFENREKFNQDKSPQPPENGPGQVQDRNLREENHQNKNPIRGQGTFGRGMEKKGQKERFIVLFCILIMIVAIVYVKQFKRYKYLKGTSKA</sequence>
<dbReference type="AlphaFoldDB" id="A0AAE3HD91"/>
<keyword evidence="3" id="KW-0418">Kinase</keyword>
<accession>A0AAE3HD91</accession>
<evidence type="ECO:0000256" key="2">
    <source>
        <dbReference type="SAM" id="Phobius"/>
    </source>
</evidence>
<keyword evidence="2" id="KW-0472">Membrane</keyword>
<proteinExistence type="predicted"/>
<reference evidence="3" key="1">
    <citation type="submission" date="2022-07" db="EMBL/GenBank/DDBJ databases">
        <title>Enhanced cultured diversity of the mouse gut microbiota enables custom-made synthetic communities.</title>
        <authorList>
            <person name="Afrizal A."/>
        </authorList>
    </citation>
    <scope>NUCLEOTIDE SEQUENCE</scope>
    <source>
        <strain evidence="3">DSM 28593</strain>
    </source>
</reference>
<evidence type="ECO:0000256" key="1">
    <source>
        <dbReference type="SAM" id="MobiDB-lite"/>
    </source>
</evidence>
<gene>
    <name evidence="3" type="ORF">NSA47_05000</name>
</gene>
<feature type="region of interest" description="Disordered" evidence="1">
    <location>
        <begin position="438"/>
        <end position="515"/>
    </location>
</feature>
<protein>
    <submittedName>
        <fullName evidence="3">CotH kinase family protein</fullName>
    </submittedName>
</protein>
<evidence type="ECO:0000313" key="4">
    <source>
        <dbReference type="Proteomes" id="UP001205748"/>
    </source>
</evidence>
<dbReference type="InterPro" id="IPR014867">
    <property type="entry name" value="Spore_coat_CotH_CotH2/3/7"/>
</dbReference>
<comment type="caution">
    <text evidence="3">The sequence shown here is derived from an EMBL/GenBank/DDBJ whole genome shotgun (WGS) entry which is preliminary data.</text>
</comment>
<evidence type="ECO:0000313" key="3">
    <source>
        <dbReference type="EMBL" id="MCR1898345.1"/>
    </source>
</evidence>
<keyword evidence="3" id="KW-0808">Transferase</keyword>
<dbReference type="Pfam" id="PF08757">
    <property type="entry name" value="CotH"/>
    <property type="match status" value="1"/>
</dbReference>
<feature type="transmembrane region" description="Helical" evidence="2">
    <location>
        <begin position="6"/>
        <end position="27"/>
    </location>
</feature>
<dbReference type="RefSeq" id="WP_257529816.1">
    <property type="nucleotide sequence ID" value="NZ_JANKAS010000003.1"/>
</dbReference>
<keyword evidence="2" id="KW-0812">Transmembrane</keyword>
<organism evidence="3 4">
    <name type="scientific">Irregularibacter muris</name>
    <dbReference type="NCBI Taxonomy" id="1796619"/>
    <lineage>
        <taxon>Bacteria</taxon>
        <taxon>Bacillati</taxon>
        <taxon>Bacillota</taxon>
        <taxon>Clostridia</taxon>
        <taxon>Eubacteriales</taxon>
        <taxon>Eubacteriaceae</taxon>
        <taxon>Irregularibacter</taxon>
    </lineage>
</organism>
<keyword evidence="4" id="KW-1185">Reference proteome</keyword>
<dbReference type="Proteomes" id="UP001205748">
    <property type="component" value="Unassembled WGS sequence"/>
</dbReference>
<keyword evidence="2" id="KW-1133">Transmembrane helix</keyword>
<dbReference type="EMBL" id="JANKAS010000003">
    <property type="protein sequence ID" value="MCR1898345.1"/>
    <property type="molecule type" value="Genomic_DNA"/>
</dbReference>
<feature type="transmembrane region" description="Helical" evidence="2">
    <location>
        <begin position="522"/>
        <end position="539"/>
    </location>
</feature>
<dbReference type="GO" id="GO:0016301">
    <property type="term" value="F:kinase activity"/>
    <property type="evidence" value="ECO:0007669"/>
    <property type="project" value="UniProtKB-KW"/>
</dbReference>